<sequence length="651" mass="75544">MNYESINSLNRNDSLQQIESKNSVNISGYIEKESRNGSKGQIEANSKKEQSIKKPLKSNRCLSPPPEGKKYKLFEMNPYKISNRHIFNLSSFNDLQVKIFDFLYDTSKHLVKYNKDFALIQKYRHYIVNKDWAAVKISEFNLVILMKILQYPTIIIDNTEIISLIKWLCIKNIHNYFDKILKKNSEGLNEQALIEDNTFFNYLNINSKTKCILNLIKYSRSLNKVKRNYDNLYYLTSIKYTNAIVVKEYRIFISILVNALHYANNHKKTEIKTILEKDKKISDALKFYNAVNDNEFETIKNLFKNITYFDVMNTEGLNPILLSIKKGHTSISKFLINTKEYDVNDKDKNGTSPLIQAVLQENEAIVDLLLENSNIRVNLKDKNGNSAFFYAVKSYNKTFIEKFLEYPGVNINTKNNNKLTPCILTVSFIDKYFNISKFFLTNEKVDINAYDRYGNCALIIAMIKGKVKIVDLLLQQERLLINNKNKNGKTVLRQIIEDNNSFFTKKLLTRKDIDINVPGPDGRPVIFTAIQYKGLEILKLLLNQDNIDINYQDPDGFSPLMVAVQCQNDSIINTLLKLKNLKINLQNSRGRTALRIAVDIRNIKIVKKLLQVKDIDIDIPDIYGEKISDVIKRDDYQNTNIKKLILNKLKI</sequence>
<dbReference type="PANTHER" id="PTHR24198:SF165">
    <property type="entry name" value="ANKYRIN REPEAT-CONTAINING PROTEIN-RELATED"/>
    <property type="match status" value="1"/>
</dbReference>
<name>A0A1Y1V9M7_9FUNG</name>
<protein>
    <submittedName>
        <fullName evidence="4">Ankyrin</fullName>
    </submittedName>
</protein>
<comment type="caution">
    <text evidence="4">The sequence shown here is derived from an EMBL/GenBank/DDBJ whole genome shotgun (WGS) entry which is preliminary data.</text>
</comment>
<dbReference type="InterPro" id="IPR002110">
    <property type="entry name" value="Ankyrin_rpt"/>
</dbReference>
<organism evidence="4 5">
    <name type="scientific">Piromyces finnis</name>
    <dbReference type="NCBI Taxonomy" id="1754191"/>
    <lineage>
        <taxon>Eukaryota</taxon>
        <taxon>Fungi</taxon>
        <taxon>Fungi incertae sedis</taxon>
        <taxon>Chytridiomycota</taxon>
        <taxon>Chytridiomycota incertae sedis</taxon>
        <taxon>Neocallimastigomycetes</taxon>
        <taxon>Neocallimastigales</taxon>
        <taxon>Neocallimastigaceae</taxon>
        <taxon>Piromyces</taxon>
    </lineage>
</organism>
<keyword evidence="5" id="KW-1185">Reference proteome</keyword>
<feature type="region of interest" description="Disordered" evidence="3">
    <location>
        <begin position="29"/>
        <end position="64"/>
    </location>
</feature>
<reference evidence="4 5" key="1">
    <citation type="submission" date="2016-08" db="EMBL/GenBank/DDBJ databases">
        <title>Genomes of anaerobic fungi encode conserved fungal cellulosomes for biomass hydrolysis.</title>
        <authorList>
            <consortium name="DOE Joint Genome Institute"/>
            <person name="Haitjema C.H."/>
            <person name="Gilmore S.P."/>
            <person name="Henske J.K."/>
            <person name="Solomon K.V."/>
            <person name="De Groot R."/>
            <person name="Kuo A."/>
            <person name="Mondo S.J."/>
            <person name="Salamov A.A."/>
            <person name="Labutti K."/>
            <person name="Zhao Z."/>
            <person name="Chiniquy J."/>
            <person name="Barry K."/>
            <person name="Brewer H.M."/>
            <person name="Purvine S.O."/>
            <person name="Wright A.T."/>
            <person name="Boxma B."/>
            <person name="Van Alen T."/>
            <person name="Hackstein J.H."/>
            <person name="Baker S.E."/>
            <person name="Grigoriev I.V."/>
            <person name="O'Malley M.A."/>
        </authorList>
    </citation>
    <scope>NUCLEOTIDE SEQUENCE [LARGE SCALE GENOMIC DNA]</scope>
    <source>
        <strain evidence="5">finn</strain>
    </source>
</reference>
<evidence type="ECO:0000313" key="5">
    <source>
        <dbReference type="Proteomes" id="UP000193719"/>
    </source>
</evidence>
<dbReference type="Proteomes" id="UP000193719">
    <property type="component" value="Unassembled WGS sequence"/>
</dbReference>
<evidence type="ECO:0000256" key="3">
    <source>
        <dbReference type="SAM" id="MobiDB-lite"/>
    </source>
</evidence>
<proteinExistence type="predicted"/>
<gene>
    <name evidence="4" type="ORF">BCR36DRAFT_583538</name>
</gene>
<evidence type="ECO:0000256" key="2">
    <source>
        <dbReference type="ARBA" id="ARBA00023043"/>
    </source>
</evidence>
<dbReference type="InterPro" id="IPR036770">
    <property type="entry name" value="Ankyrin_rpt-contain_sf"/>
</dbReference>
<reference evidence="4 5" key="2">
    <citation type="submission" date="2016-08" db="EMBL/GenBank/DDBJ databases">
        <title>Pervasive Adenine N6-methylation of Active Genes in Fungi.</title>
        <authorList>
            <consortium name="DOE Joint Genome Institute"/>
            <person name="Mondo S.J."/>
            <person name="Dannebaum R.O."/>
            <person name="Kuo R.C."/>
            <person name="Labutti K."/>
            <person name="Haridas S."/>
            <person name="Kuo A."/>
            <person name="Salamov A."/>
            <person name="Ahrendt S.R."/>
            <person name="Lipzen A."/>
            <person name="Sullivan W."/>
            <person name="Andreopoulos W.B."/>
            <person name="Clum A."/>
            <person name="Lindquist E."/>
            <person name="Daum C."/>
            <person name="Ramamoorthy G.K."/>
            <person name="Gryganskyi A."/>
            <person name="Culley D."/>
            <person name="Magnuson J.K."/>
            <person name="James T.Y."/>
            <person name="O'Malley M.A."/>
            <person name="Stajich J.E."/>
            <person name="Spatafora J.W."/>
            <person name="Visel A."/>
            <person name="Grigoriev I.V."/>
        </authorList>
    </citation>
    <scope>NUCLEOTIDE SEQUENCE [LARGE SCALE GENOMIC DNA]</scope>
    <source>
        <strain evidence="5">finn</strain>
    </source>
</reference>
<dbReference type="SMART" id="SM00248">
    <property type="entry name" value="ANK"/>
    <property type="match status" value="10"/>
</dbReference>
<keyword evidence="2" id="KW-0040">ANK repeat</keyword>
<dbReference type="AlphaFoldDB" id="A0A1Y1V9M7"/>
<dbReference type="PANTHER" id="PTHR24198">
    <property type="entry name" value="ANKYRIN REPEAT AND PROTEIN KINASE DOMAIN-CONTAINING PROTEIN"/>
    <property type="match status" value="1"/>
</dbReference>
<evidence type="ECO:0000313" key="4">
    <source>
        <dbReference type="EMBL" id="ORX50410.1"/>
    </source>
</evidence>
<dbReference type="SUPFAM" id="SSF48403">
    <property type="entry name" value="Ankyrin repeat"/>
    <property type="match status" value="1"/>
</dbReference>
<keyword evidence="1" id="KW-0677">Repeat</keyword>
<dbReference type="OrthoDB" id="341259at2759"/>
<accession>A0A1Y1V9M7</accession>
<dbReference type="STRING" id="1754191.A0A1Y1V9M7"/>
<dbReference type="Gene3D" id="1.25.40.20">
    <property type="entry name" value="Ankyrin repeat-containing domain"/>
    <property type="match status" value="2"/>
</dbReference>
<dbReference type="Pfam" id="PF12796">
    <property type="entry name" value="Ank_2"/>
    <property type="match status" value="3"/>
</dbReference>
<evidence type="ECO:0000256" key="1">
    <source>
        <dbReference type="ARBA" id="ARBA00022737"/>
    </source>
</evidence>
<dbReference type="EMBL" id="MCFH01000021">
    <property type="protein sequence ID" value="ORX50410.1"/>
    <property type="molecule type" value="Genomic_DNA"/>
</dbReference>